<evidence type="ECO:0000256" key="2">
    <source>
        <dbReference type="ARBA" id="ARBA00022472"/>
    </source>
</evidence>
<keyword evidence="5" id="KW-1185">Reference proteome</keyword>
<organism evidence="4 5">
    <name type="scientific">Glycine soja</name>
    <name type="common">Wild soybean</name>
    <dbReference type="NCBI Taxonomy" id="3848"/>
    <lineage>
        <taxon>Eukaryota</taxon>
        <taxon>Viridiplantae</taxon>
        <taxon>Streptophyta</taxon>
        <taxon>Embryophyta</taxon>
        <taxon>Tracheophyta</taxon>
        <taxon>Spermatophyta</taxon>
        <taxon>Magnoliopsida</taxon>
        <taxon>eudicotyledons</taxon>
        <taxon>Gunneridae</taxon>
        <taxon>Pentapetalae</taxon>
        <taxon>rosids</taxon>
        <taxon>fabids</taxon>
        <taxon>Fabales</taxon>
        <taxon>Fabaceae</taxon>
        <taxon>Papilionoideae</taxon>
        <taxon>50 kb inversion clade</taxon>
        <taxon>NPAAA clade</taxon>
        <taxon>indigoferoid/millettioid clade</taxon>
        <taxon>Phaseoleae</taxon>
        <taxon>Glycine</taxon>
        <taxon>Glycine subgen. Soja</taxon>
    </lineage>
</organism>
<evidence type="ECO:0000256" key="1">
    <source>
        <dbReference type="ARBA" id="ARBA00007692"/>
    </source>
</evidence>
<dbReference type="InterPro" id="IPR003690">
    <property type="entry name" value="MTERF"/>
</dbReference>
<proteinExistence type="inferred from homology"/>
<dbReference type="Proteomes" id="UP000289340">
    <property type="component" value="Chromosome 4"/>
</dbReference>
<dbReference type="GO" id="GO:0009507">
    <property type="term" value="C:chloroplast"/>
    <property type="evidence" value="ECO:0007669"/>
    <property type="project" value="EnsemblPlants"/>
</dbReference>
<dbReference type="GO" id="GO:0003729">
    <property type="term" value="F:mRNA binding"/>
    <property type="evidence" value="ECO:0007669"/>
    <property type="project" value="EnsemblPlants"/>
</dbReference>
<dbReference type="Gramene" id="XM_028374075.1">
    <property type="protein sequence ID" value="XP_028229876.1"/>
    <property type="gene ID" value="LOC114410230"/>
</dbReference>
<protein>
    <submittedName>
        <fullName evidence="4">Transcription termination factor MTERF8, chloroplastic</fullName>
    </submittedName>
</protein>
<reference evidence="4 5" key="1">
    <citation type="submission" date="2018-09" db="EMBL/GenBank/DDBJ databases">
        <title>A high-quality reference genome of wild soybean provides a powerful tool to mine soybean genomes.</title>
        <authorList>
            <person name="Xie M."/>
            <person name="Chung C.Y.L."/>
            <person name="Li M.-W."/>
            <person name="Wong F.-L."/>
            <person name="Chan T.-F."/>
            <person name="Lam H.-M."/>
        </authorList>
    </citation>
    <scope>NUCLEOTIDE SEQUENCE [LARGE SCALE GENOMIC DNA]</scope>
    <source>
        <strain evidence="5">cv. W05</strain>
        <tissue evidence="4">Hypocotyl of etiolated seedlings</tissue>
    </source>
</reference>
<evidence type="ECO:0000313" key="4">
    <source>
        <dbReference type="EMBL" id="RZC17891.1"/>
    </source>
</evidence>
<gene>
    <name evidence="4" type="ORF">D0Y65_010551</name>
</gene>
<dbReference type="FunFam" id="1.25.70.10:FF:000069">
    <property type="match status" value="1"/>
</dbReference>
<evidence type="ECO:0000313" key="5">
    <source>
        <dbReference type="Proteomes" id="UP000289340"/>
    </source>
</evidence>
<dbReference type="Pfam" id="PF02536">
    <property type="entry name" value="mTERF"/>
    <property type="match status" value="1"/>
</dbReference>
<dbReference type="GO" id="GO:0015979">
    <property type="term" value="P:photosynthesis"/>
    <property type="evidence" value="ECO:0007669"/>
    <property type="project" value="EnsemblPlants"/>
</dbReference>
<dbReference type="InterPro" id="IPR038538">
    <property type="entry name" value="MTERF_sf"/>
</dbReference>
<dbReference type="PANTHER" id="PTHR13068">
    <property type="entry name" value="CGI-12 PROTEIN-RELATED"/>
    <property type="match status" value="1"/>
</dbReference>
<dbReference type="AlphaFoldDB" id="A0A445L466"/>
<accession>A0A445L466</accession>
<dbReference type="GO" id="GO:0006393">
    <property type="term" value="P:termination of mitochondrial transcription"/>
    <property type="evidence" value="ECO:0007669"/>
    <property type="project" value="EnsemblPlants"/>
</dbReference>
<evidence type="ECO:0000256" key="3">
    <source>
        <dbReference type="ARBA" id="ARBA00022946"/>
    </source>
</evidence>
<dbReference type="PANTHER" id="PTHR13068:SF135">
    <property type="entry name" value="TRANSCRIPTION TERMINATION FACTOR MTERF8, CHLOROPLASTIC"/>
    <property type="match status" value="1"/>
</dbReference>
<keyword evidence="2" id="KW-0805">Transcription regulation</keyword>
<comment type="caution">
    <text evidence="4">The sequence shown here is derived from an EMBL/GenBank/DDBJ whole genome shotgun (WGS) entry which is preliminary data.</text>
</comment>
<comment type="similarity">
    <text evidence="1">Belongs to the mTERF family.</text>
</comment>
<keyword evidence="3" id="KW-0809">Transit peptide</keyword>
<sequence>MRWGLANEFILVSFIPVGIFSAAANMVLALALSANRSCLCSSTTFHPHPLLNPSPSLHFSPSTFHPQPLCSLIKQYIIPQPSHKASIHRRRCSNSLATSDAQFASIIALFQDIGIGFEETQVLLCNNHDLASVPIDSLHVRFLSLRSLGFDPLTLCKLVTKRPTILTANEIDPLLTFLRDNLQGKLEKQQLNRLLSSTEQEFLESFPQKVQFLVDRGIPVDQVVHVLNKVNLSKVLCRRSLEEIDRTISFLEPFGGIALILKRPQILNHDLDTQIVPRVKFLMELSDGDEDSVGKVLLRFPIFLNYSVAHVEEHVGFLSSFAEFDYKQIFRIIQVYPAIVTTSRERKLRPRIQFLKECGLDSDEIFKFLIKGPTFLSISFNENIAYKLVLLVKIGYRYRSKDLAMAIRSATRTNCGNMQKVISLFLNYGFSCEDIVAMSKKQPQILQYNHTSLEKKMEYLIEEMGRDIEELLLFPAFLGYKLDDRIKHRFEVKKLVRGRGMSINKLLTVSEETFAGKRKKVMP</sequence>
<keyword evidence="2" id="KW-0806">Transcription termination</keyword>
<dbReference type="SMART" id="SM00733">
    <property type="entry name" value="Mterf"/>
    <property type="match status" value="7"/>
</dbReference>
<dbReference type="EMBL" id="QZWG01000004">
    <property type="protein sequence ID" value="RZC17891.1"/>
    <property type="molecule type" value="Genomic_DNA"/>
</dbReference>
<dbReference type="GO" id="GO:0005739">
    <property type="term" value="C:mitochondrion"/>
    <property type="evidence" value="ECO:0007669"/>
    <property type="project" value="GOC"/>
</dbReference>
<keyword evidence="2" id="KW-0804">Transcription</keyword>
<dbReference type="Gene3D" id="1.25.70.10">
    <property type="entry name" value="Transcription termination factor 3, mitochondrial"/>
    <property type="match status" value="2"/>
</dbReference>
<name>A0A445L466_GLYSO</name>